<dbReference type="OrthoDB" id="9780765at2"/>
<reference evidence="3 4" key="2">
    <citation type="journal article" date="2012" name="BMC Genomics">
        <title>The genome of Pelobacter carbinolicus reveals surprising metabolic capabilities and physiological features.</title>
        <authorList>
            <person name="Aklujkar M."/>
            <person name="Haveman S.A."/>
            <person name="Didonato R.Jr."/>
            <person name="Chertkov O."/>
            <person name="Han C.S."/>
            <person name="Land M.L."/>
            <person name="Brown P."/>
            <person name="Lovley D.R."/>
        </authorList>
    </citation>
    <scope>NUCLEOTIDE SEQUENCE [LARGE SCALE GENOMIC DNA]</scope>
    <source>
        <strain evidence="4">DSM 2380 / NBRC 103641 / GraBd1</strain>
    </source>
</reference>
<sequence>MSVTVDLHFEMLGEGPDLVILHGLFGSLDNWRGPARLLARHFRVWLVDQRNHGRSPHHEEFDYGVMAEDLRAFLDKHALRRVHLLGHSMGGKAAMLFADRYPERVDRLIVEDMGPGAYAPRHEAVFRGLLNISLSQLESRREAEKLLRQDVPEAEVRGFLLKNLYRQKDGAWNWHCNLKILFASYRHLLSALPLGGPVLCPTLFVRGELSEYLDPSREDALFPLFVHRRFTTIQGAGHWVHAEQPAAFLTAVESFLLDG</sequence>
<dbReference type="AlphaFoldDB" id="Q3A7N3"/>
<evidence type="ECO:0000313" key="3">
    <source>
        <dbReference type="EMBL" id="ABA87611.1"/>
    </source>
</evidence>
<reference evidence="4" key="1">
    <citation type="submission" date="2005-10" db="EMBL/GenBank/DDBJ databases">
        <title>Complete sequence of Pelobacter carbinolicus DSM 2380.</title>
        <authorList>
            <person name="Copeland A."/>
            <person name="Lucas S."/>
            <person name="Lapidus A."/>
            <person name="Barry K."/>
            <person name="Detter J.C."/>
            <person name="Glavina T."/>
            <person name="Hammon N."/>
            <person name="Israni S."/>
            <person name="Pitluck S."/>
            <person name="Chertkov O."/>
            <person name="Schmutz J."/>
            <person name="Larimer F."/>
            <person name="Land M."/>
            <person name="Kyrpides N."/>
            <person name="Ivanova N."/>
            <person name="Richardson P."/>
        </authorList>
    </citation>
    <scope>NUCLEOTIDE SEQUENCE [LARGE SCALE GENOMIC DNA]</scope>
    <source>
        <strain evidence="4">DSM 2380 / NBRC 103641 / GraBd1</strain>
    </source>
</reference>
<gene>
    <name evidence="3" type="ordered locus">Pcar_0351</name>
</gene>
<dbReference type="Proteomes" id="UP000002534">
    <property type="component" value="Chromosome"/>
</dbReference>
<keyword evidence="4" id="KW-1185">Reference proteome</keyword>
<name>Q3A7N3_SYNC1</name>
<evidence type="ECO:0000259" key="2">
    <source>
        <dbReference type="Pfam" id="PF00561"/>
    </source>
</evidence>
<dbReference type="SUPFAM" id="SSF53474">
    <property type="entry name" value="alpha/beta-Hydrolases"/>
    <property type="match status" value="1"/>
</dbReference>
<dbReference type="Pfam" id="PF00561">
    <property type="entry name" value="Abhydrolase_1"/>
    <property type="match status" value="1"/>
</dbReference>
<dbReference type="ESTHER" id="pelcd-q3a7n3">
    <property type="family name" value="ABHD11-Acetyl_transferase"/>
</dbReference>
<accession>Q3A7N3</accession>
<evidence type="ECO:0000313" key="4">
    <source>
        <dbReference type="Proteomes" id="UP000002534"/>
    </source>
</evidence>
<dbReference type="eggNOG" id="COG0596">
    <property type="taxonomic scope" value="Bacteria"/>
</dbReference>
<dbReference type="HOGENOM" id="CLU_020336_53_1_7"/>
<dbReference type="PANTHER" id="PTHR46118">
    <property type="entry name" value="PROTEIN ABHD11"/>
    <property type="match status" value="1"/>
</dbReference>
<proteinExistence type="predicted"/>
<dbReference type="PANTHER" id="PTHR46118:SF4">
    <property type="entry name" value="PROTEIN ABHD11"/>
    <property type="match status" value="1"/>
</dbReference>
<dbReference type="InterPro" id="IPR029058">
    <property type="entry name" value="AB_hydrolase_fold"/>
</dbReference>
<keyword evidence="1 3" id="KW-0378">Hydrolase</keyword>
<organism evidence="3 4">
    <name type="scientific">Syntrophotalea carbinolica (strain DSM 2380 / NBRC 103641 / GraBd1)</name>
    <name type="common">Pelobacter carbinolicus</name>
    <dbReference type="NCBI Taxonomy" id="338963"/>
    <lineage>
        <taxon>Bacteria</taxon>
        <taxon>Pseudomonadati</taxon>
        <taxon>Thermodesulfobacteriota</taxon>
        <taxon>Desulfuromonadia</taxon>
        <taxon>Desulfuromonadales</taxon>
        <taxon>Syntrophotaleaceae</taxon>
        <taxon>Syntrophotalea</taxon>
    </lineage>
</organism>
<dbReference type="PRINTS" id="PR00111">
    <property type="entry name" value="ABHYDROLASE"/>
</dbReference>
<protein>
    <submittedName>
        <fullName evidence="3">Hydrolase or acyltransferase, alpha/beta fold family</fullName>
    </submittedName>
</protein>
<dbReference type="KEGG" id="pca:Pcar_0351"/>
<keyword evidence="3" id="KW-0012">Acyltransferase</keyword>
<dbReference type="InterPro" id="IPR000073">
    <property type="entry name" value="AB_hydrolase_1"/>
</dbReference>
<feature type="domain" description="AB hydrolase-1" evidence="2">
    <location>
        <begin position="18"/>
        <end position="113"/>
    </location>
</feature>
<keyword evidence="3" id="KW-0808">Transferase</keyword>
<evidence type="ECO:0000256" key="1">
    <source>
        <dbReference type="ARBA" id="ARBA00022801"/>
    </source>
</evidence>
<dbReference type="Gene3D" id="3.40.50.1820">
    <property type="entry name" value="alpha/beta hydrolase"/>
    <property type="match status" value="1"/>
</dbReference>
<dbReference type="STRING" id="338963.Pcar_0351"/>
<dbReference type="GO" id="GO:0016746">
    <property type="term" value="F:acyltransferase activity"/>
    <property type="evidence" value="ECO:0007669"/>
    <property type="project" value="UniProtKB-KW"/>
</dbReference>
<dbReference type="EMBL" id="CP000142">
    <property type="protein sequence ID" value="ABA87611.1"/>
    <property type="molecule type" value="Genomic_DNA"/>
</dbReference>
<dbReference type="GO" id="GO:0016787">
    <property type="term" value="F:hydrolase activity"/>
    <property type="evidence" value="ECO:0007669"/>
    <property type="project" value="UniProtKB-KW"/>
</dbReference>